<feature type="region of interest" description="Disordered" evidence="1">
    <location>
        <begin position="29"/>
        <end position="70"/>
    </location>
</feature>
<dbReference type="InterPro" id="IPR019660">
    <property type="entry name" value="Put_sensory_transdc_reg_YbjN"/>
</dbReference>
<dbReference type="EMBL" id="FWXR01000001">
    <property type="protein sequence ID" value="SMC35626.1"/>
    <property type="molecule type" value="Genomic_DNA"/>
</dbReference>
<dbReference type="OrthoDB" id="33037at2"/>
<keyword evidence="2" id="KW-0732">Signal</keyword>
<accession>A0A1W1YHM1</accession>
<organism evidence="3 4">
    <name type="scientific">Fulvimarina manganoxydans</name>
    <dbReference type="NCBI Taxonomy" id="937218"/>
    <lineage>
        <taxon>Bacteria</taxon>
        <taxon>Pseudomonadati</taxon>
        <taxon>Pseudomonadota</taxon>
        <taxon>Alphaproteobacteria</taxon>
        <taxon>Hyphomicrobiales</taxon>
        <taxon>Aurantimonadaceae</taxon>
        <taxon>Fulvimarina</taxon>
    </lineage>
</organism>
<feature type="chain" id="PRO_5010714338" evidence="2">
    <location>
        <begin position="25"/>
        <end position="208"/>
    </location>
</feature>
<feature type="signal peptide" evidence="2">
    <location>
        <begin position="1"/>
        <end position="24"/>
    </location>
</feature>
<dbReference type="Pfam" id="PF10722">
    <property type="entry name" value="YbjN"/>
    <property type="match status" value="1"/>
</dbReference>
<sequence>MNSLKQSLFLGICLSIGVSGSAFAQTTLGGSESKPGLGAPLGETPPAPVRPMTAPSAAPQAPKAPAPMPQAAAASNKVEAAEPQSIVDALQALGYRAQLGTDDNGDPQIQSTVDGSNYTIWFYGCNQGAGCTDITFSIAFDMPDGTDLETVNLWNRERIMGRAYLDDENDPYLDHFIVTVGGIGRETFDQIVANWSTTVADFKDRIGF</sequence>
<dbReference type="CDD" id="cd17511">
    <property type="entry name" value="YbjN_AmyR-like"/>
    <property type="match status" value="1"/>
</dbReference>
<dbReference type="STRING" id="937218.SAMN06297251_101323"/>
<evidence type="ECO:0000313" key="4">
    <source>
        <dbReference type="Proteomes" id="UP000192656"/>
    </source>
</evidence>
<evidence type="ECO:0000313" key="3">
    <source>
        <dbReference type="EMBL" id="SMC35626.1"/>
    </source>
</evidence>
<proteinExistence type="predicted"/>
<gene>
    <name evidence="3" type="ORF">SAMN06297251_101323</name>
</gene>
<name>A0A1W1YHM1_9HYPH</name>
<dbReference type="AlphaFoldDB" id="A0A1W1YHM1"/>
<protein>
    <submittedName>
        <fullName evidence="3">Putative sensory transduction regulator</fullName>
    </submittedName>
</protein>
<evidence type="ECO:0000256" key="1">
    <source>
        <dbReference type="SAM" id="MobiDB-lite"/>
    </source>
</evidence>
<reference evidence="3 4" key="1">
    <citation type="submission" date="2017-04" db="EMBL/GenBank/DDBJ databases">
        <authorList>
            <person name="Afonso C.L."/>
            <person name="Miller P.J."/>
            <person name="Scott M.A."/>
            <person name="Spackman E."/>
            <person name="Goraichik I."/>
            <person name="Dimitrov K.M."/>
            <person name="Suarez D.L."/>
            <person name="Swayne D.E."/>
        </authorList>
    </citation>
    <scope>NUCLEOTIDE SEQUENCE [LARGE SCALE GENOMIC DNA]</scope>
    <source>
        <strain evidence="3 4">CGMCC 1.10972</strain>
    </source>
</reference>
<evidence type="ECO:0000256" key="2">
    <source>
        <dbReference type="SAM" id="SignalP"/>
    </source>
</evidence>
<keyword evidence="4" id="KW-1185">Reference proteome</keyword>
<dbReference type="Proteomes" id="UP000192656">
    <property type="component" value="Unassembled WGS sequence"/>
</dbReference>